<organism evidence="3 4">
    <name type="scientific">[Clostridium] fimetarium</name>
    <dbReference type="NCBI Taxonomy" id="99656"/>
    <lineage>
        <taxon>Bacteria</taxon>
        <taxon>Bacillati</taxon>
        <taxon>Bacillota</taxon>
        <taxon>Clostridia</taxon>
        <taxon>Lachnospirales</taxon>
        <taxon>Lachnospiraceae</taxon>
    </lineage>
</organism>
<dbReference type="InterPro" id="IPR005835">
    <property type="entry name" value="NTP_transferase_dom"/>
</dbReference>
<protein>
    <submittedName>
        <fullName evidence="3">CBS domain-containing protein</fullName>
    </submittedName>
</protein>
<dbReference type="SUPFAM" id="SSF53448">
    <property type="entry name" value="Nucleotide-diphospho-sugar transferases"/>
    <property type="match status" value="1"/>
</dbReference>
<sequence>MEVSRFFITQDIPIREAIRQLDETAKKILIVVEDKKLIGIITDGDVRRWILKNGDIALPVSLIMNTTPVFLKKEDRSKGLELMRANSIEGLPLVNVSNEVVDVLFWNDINDHQTHTDRIPQIPVVIMAGGKGTRLYPYTKIIPKPLIPVGDIPIVERIINKFIEYGFKEFYLTISYKKEMIKAYFNGELPYKLHLLEEDEPMGTAGSLALVEGNVKGSFFVSNCDILVDINYSELLVHHKTHHHKLTIVTALKSYEIPYGVITLGKNGCIEKLSEKPKYELLVNTGLYVLEAELLKYIPQNKHFDMTDLIKECIKNGEQVGAYPVMDSSWLDMGEFKTMQNMAEKFKI</sequence>
<dbReference type="PANTHER" id="PTHR22572">
    <property type="entry name" value="SUGAR-1-PHOSPHATE GUANYL TRANSFERASE"/>
    <property type="match status" value="1"/>
</dbReference>
<name>A0A1I0Q8H9_9FIRM</name>
<dbReference type="Gene3D" id="3.10.580.10">
    <property type="entry name" value="CBS-domain"/>
    <property type="match status" value="1"/>
</dbReference>
<feature type="domain" description="CBS" evidence="2">
    <location>
        <begin position="1"/>
        <end position="56"/>
    </location>
</feature>
<reference evidence="3 4" key="1">
    <citation type="submission" date="2016-10" db="EMBL/GenBank/DDBJ databases">
        <authorList>
            <person name="de Groot N.N."/>
        </authorList>
    </citation>
    <scope>NUCLEOTIDE SEQUENCE [LARGE SCALE GENOMIC DNA]</scope>
    <source>
        <strain evidence="3 4">DSM 9179</strain>
    </source>
</reference>
<dbReference type="AlphaFoldDB" id="A0A1I0Q8H9"/>
<evidence type="ECO:0000259" key="2">
    <source>
        <dbReference type="PROSITE" id="PS51371"/>
    </source>
</evidence>
<dbReference type="InterPro" id="IPR050486">
    <property type="entry name" value="Mannose-1P_guanyltransferase"/>
</dbReference>
<accession>A0A1I0Q8H9</accession>
<evidence type="ECO:0000313" key="4">
    <source>
        <dbReference type="Proteomes" id="UP000199701"/>
    </source>
</evidence>
<keyword evidence="1" id="KW-0129">CBS domain</keyword>
<dbReference type="InterPro" id="IPR029044">
    <property type="entry name" value="Nucleotide-diphossugar_trans"/>
</dbReference>
<dbReference type="InterPro" id="IPR000644">
    <property type="entry name" value="CBS_dom"/>
</dbReference>
<dbReference type="InterPro" id="IPR046342">
    <property type="entry name" value="CBS_dom_sf"/>
</dbReference>
<dbReference type="STRING" id="99656.SAMN05421659_10792"/>
<dbReference type="EMBL" id="FOJI01000007">
    <property type="protein sequence ID" value="SEW23328.1"/>
    <property type="molecule type" value="Genomic_DNA"/>
</dbReference>
<proteinExistence type="predicted"/>
<dbReference type="SUPFAM" id="SSF54631">
    <property type="entry name" value="CBS-domain pair"/>
    <property type="match status" value="1"/>
</dbReference>
<dbReference type="OrthoDB" id="9801899at2"/>
<dbReference type="RefSeq" id="WP_092453666.1">
    <property type="nucleotide sequence ID" value="NZ_FOJI01000007.1"/>
</dbReference>
<dbReference type="Proteomes" id="UP000199701">
    <property type="component" value="Unassembled WGS sequence"/>
</dbReference>
<dbReference type="Pfam" id="PF00571">
    <property type="entry name" value="CBS"/>
    <property type="match status" value="1"/>
</dbReference>
<dbReference type="Gene3D" id="3.90.550.10">
    <property type="entry name" value="Spore Coat Polysaccharide Biosynthesis Protein SpsA, Chain A"/>
    <property type="match status" value="1"/>
</dbReference>
<evidence type="ECO:0000256" key="1">
    <source>
        <dbReference type="PROSITE-ProRule" id="PRU00703"/>
    </source>
</evidence>
<keyword evidence="4" id="KW-1185">Reference proteome</keyword>
<evidence type="ECO:0000313" key="3">
    <source>
        <dbReference type="EMBL" id="SEW23328.1"/>
    </source>
</evidence>
<gene>
    <name evidence="3" type="ORF">SAMN05421659_10792</name>
</gene>
<dbReference type="Pfam" id="PF00483">
    <property type="entry name" value="NTP_transferase"/>
    <property type="match status" value="1"/>
</dbReference>
<dbReference type="PROSITE" id="PS51371">
    <property type="entry name" value="CBS"/>
    <property type="match status" value="1"/>
</dbReference>